<evidence type="ECO:0000313" key="2">
    <source>
        <dbReference type="EMBL" id="HCO21989.1"/>
    </source>
</evidence>
<evidence type="ECO:0000256" key="1">
    <source>
        <dbReference type="SAM" id="MobiDB-lite"/>
    </source>
</evidence>
<sequence length="62" mass="7080">MHWYAGIDPDSNLSNTNPWNSFRISSETNATLKVQVTGTSSDRRGRLPVERGFHRTKSMQEN</sequence>
<feature type="compositionally biased region" description="Basic and acidic residues" evidence="1">
    <location>
        <begin position="41"/>
        <end position="62"/>
    </location>
</feature>
<feature type="region of interest" description="Disordered" evidence="1">
    <location>
        <begin position="35"/>
        <end position="62"/>
    </location>
</feature>
<name>A0A3D3QZR9_9PLAN</name>
<reference evidence="2 3" key="1">
    <citation type="journal article" date="2018" name="Nat. Biotechnol.">
        <title>A standardized bacterial taxonomy based on genome phylogeny substantially revises the tree of life.</title>
        <authorList>
            <person name="Parks D.H."/>
            <person name="Chuvochina M."/>
            <person name="Waite D.W."/>
            <person name="Rinke C."/>
            <person name="Skarshewski A."/>
            <person name="Chaumeil P.A."/>
            <person name="Hugenholtz P."/>
        </authorList>
    </citation>
    <scope>NUCLEOTIDE SEQUENCE [LARGE SCALE GENOMIC DNA]</scope>
    <source>
        <strain evidence="2">UBA9375</strain>
    </source>
</reference>
<protein>
    <submittedName>
        <fullName evidence="2">Uncharacterized protein</fullName>
    </submittedName>
</protein>
<organism evidence="2 3">
    <name type="scientific">Gimesia maris</name>
    <dbReference type="NCBI Taxonomy" id="122"/>
    <lineage>
        <taxon>Bacteria</taxon>
        <taxon>Pseudomonadati</taxon>
        <taxon>Planctomycetota</taxon>
        <taxon>Planctomycetia</taxon>
        <taxon>Planctomycetales</taxon>
        <taxon>Planctomycetaceae</taxon>
        <taxon>Gimesia</taxon>
    </lineage>
</organism>
<dbReference type="EMBL" id="DQAY01000019">
    <property type="protein sequence ID" value="HCO21989.1"/>
    <property type="molecule type" value="Genomic_DNA"/>
</dbReference>
<gene>
    <name evidence="2" type="ORF">DIT97_02535</name>
</gene>
<comment type="caution">
    <text evidence="2">The sequence shown here is derived from an EMBL/GenBank/DDBJ whole genome shotgun (WGS) entry which is preliminary data.</text>
</comment>
<dbReference type="Proteomes" id="UP000263642">
    <property type="component" value="Unassembled WGS sequence"/>
</dbReference>
<dbReference type="AlphaFoldDB" id="A0A3D3QZR9"/>
<evidence type="ECO:0000313" key="3">
    <source>
        <dbReference type="Proteomes" id="UP000263642"/>
    </source>
</evidence>
<proteinExistence type="predicted"/>
<accession>A0A3D3QZR9</accession>